<dbReference type="AlphaFoldDB" id="A0A8J7IVF3"/>
<proteinExistence type="predicted"/>
<accession>A0A8J7IVF3</accession>
<evidence type="ECO:0000313" key="1">
    <source>
        <dbReference type="EMBL" id="MBE9117223.1"/>
    </source>
</evidence>
<protein>
    <submittedName>
        <fullName evidence="1">Uncharacterized protein</fullName>
    </submittedName>
</protein>
<comment type="caution">
    <text evidence="1">The sequence shown here is derived from an EMBL/GenBank/DDBJ whole genome shotgun (WGS) entry which is preliminary data.</text>
</comment>
<keyword evidence="2" id="KW-1185">Reference proteome</keyword>
<dbReference type="EMBL" id="JADEWZ010000022">
    <property type="protein sequence ID" value="MBE9117223.1"/>
    <property type="molecule type" value="Genomic_DNA"/>
</dbReference>
<reference evidence="1" key="1">
    <citation type="submission" date="2020-10" db="EMBL/GenBank/DDBJ databases">
        <authorList>
            <person name="Castelo-Branco R."/>
            <person name="Eusebio N."/>
            <person name="Adriana R."/>
            <person name="Vieira A."/>
            <person name="Brugerolle De Fraissinette N."/>
            <person name="Rezende De Castro R."/>
            <person name="Schneider M.P."/>
            <person name="Vasconcelos V."/>
            <person name="Leao P.N."/>
        </authorList>
    </citation>
    <scope>NUCLEOTIDE SEQUENCE</scope>
    <source>
        <strain evidence="1">LEGE 07157</strain>
    </source>
</reference>
<organism evidence="1 2">
    <name type="scientific">Lusitaniella coriacea LEGE 07157</name>
    <dbReference type="NCBI Taxonomy" id="945747"/>
    <lineage>
        <taxon>Bacteria</taxon>
        <taxon>Bacillati</taxon>
        <taxon>Cyanobacteriota</taxon>
        <taxon>Cyanophyceae</taxon>
        <taxon>Spirulinales</taxon>
        <taxon>Lusitaniellaceae</taxon>
        <taxon>Lusitaniella</taxon>
    </lineage>
</organism>
<sequence>MGINNLQLPIRNYQFGETVGNWQVGNLQSTAPDGKAEGSRQMGQAYAEKKVRNLLDPDCTRVRSIERNF</sequence>
<evidence type="ECO:0000313" key="2">
    <source>
        <dbReference type="Proteomes" id="UP000654482"/>
    </source>
</evidence>
<gene>
    <name evidence="1" type="ORF">IQ249_15085</name>
</gene>
<name>A0A8J7IVF3_9CYAN</name>
<dbReference type="Proteomes" id="UP000654482">
    <property type="component" value="Unassembled WGS sequence"/>
</dbReference>